<dbReference type="RefSeq" id="XP_041420040.1">
    <property type="nucleotide sequence ID" value="XM_041564106.1"/>
</dbReference>
<feature type="compositionally biased region" description="Acidic residues" evidence="1">
    <location>
        <begin position="121"/>
        <end position="135"/>
    </location>
</feature>
<evidence type="ECO:0000313" key="4">
    <source>
        <dbReference type="RefSeq" id="XP_041420040.1"/>
    </source>
</evidence>
<evidence type="ECO:0000313" key="3">
    <source>
        <dbReference type="Proteomes" id="UP000186698"/>
    </source>
</evidence>
<feature type="region of interest" description="Disordered" evidence="1">
    <location>
        <begin position="1"/>
        <end position="30"/>
    </location>
</feature>
<dbReference type="OrthoDB" id="9908756at2759"/>
<organism evidence="3 4">
    <name type="scientific">Xenopus laevis</name>
    <name type="common">African clawed frog</name>
    <dbReference type="NCBI Taxonomy" id="8355"/>
    <lineage>
        <taxon>Eukaryota</taxon>
        <taxon>Metazoa</taxon>
        <taxon>Chordata</taxon>
        <taxon>Craniata</taxon>
        <taxon>Vertebrata</taxon>
        <taxon>Euteleostomi</taxon>
        <taxon>Amphibia</taxon>
        <taxon>Batrachia</taxon>
        <taxon>Anura</taxon>
        <taxon>Pipoidea</taxon>
        <taxon>Pipidae</taxon>
        <taxon>Xenopodinae</taxon>
        <taxon>Xenopus</taxon>
        <taxon>Xenopus</taxon>
    </lineage>
</organism>
<reference evidence="4" key="1">
    <citation type="submission" date="2025-08" db="UniProtKB">
        <authorList>
            <consortium name="RefSeq"/>
        </authorList>
    </citation>
    <scope>IDENTIFICATION</scope>
    <source>
        <strain evidence="4">J_2021</strain>
        <tissue evidence="4">Erythrocytes</tissue>
    </source>
</reference>
<feature type="region of interest" description="Disordered" evidence="1">
    <location>
        <begin position="383"/>
        <end position="449"/>
    </location>
</feature>
<evidence type="ECO:0000256" key="1">
    <source>
        <dbReference type="SAM" id="MobiDB-lite"/>
    </source>
</evidence>
<evidence type="ECO:0000259" key="2">
    <source>
        <dbReference type="Pfam" id="PF11560"/>
    </source>
</evidence>
<dbReference type="Pfam" id="PF11560">
    <property type="entry name" value="LAP2alpha"/>
    <property type="match status" value="1"/>
</dbReference>
<accession>A0A8J1KRW9</accession>
<feature type="region of interest" description="Disordered" evidence="1">
    <location>
        <begin position="110"/>
        <end position="137"/>
    </location>
</feature>
<gene>
    <name evidence="4" type="primary">LOC121394105</name>
</gene>
<feature type="domain" description="Lamina-associated polypeptide 2 alpha C-terminal" evidence="2">
    <location>
        <begin position="173"/>
        <end position="379"/>
    </location>
</feature>
<feature type="compositionally biased region" description="Basic and acidic residues" evidence="1">
    <location>
        <begin position="20"/>
        <end position="30"/>
    </location>
</feature>
<keyword evidence="3" id="KW-1185">Reference proteome</keyword>
<sequence length="449" mass="50760">MDPAAPKRTASKVIVASAEEPTKKRDKQDAEKRCRACVNMAMRDKKFCQDCFDDYLSRQINPSVARDSPQDLPIPSTSATLPDQQSLMSWIKTAVSQSLKETVLSNPDLSVFNRNPSIQEDSSDDSSSSDEELPSDEISVFDQKHLTPLIRAIRRTLNLEDASQPSTSLLFSKKAKMAFPIHKEVQDLIRLEWEKISRRIPAERRIEKLYPFSDDIQDTLNKPPSVDAPVARLSRKTALPIDDISALKNPMDRRMETELKKCYISAGAACKPSIALVSVTKALSLWAENLEQAVKDRMPREKILEGLEDFRLASNFCLQASLDLVQLSARSMSFAVAARRALWVRSWFADTASKNSLCKMPFEGKKLFGKALDDIISKSSGGKSTFLPQSRRFPDSFRRRPESSFRRRDDTRGFRFGRDFRTSNWRAGQTSFRARARPPRSPKSSSKAQ</sequence>
<dbReference type="AlphaFoldDB" id="A0A8J1KRW9"/>
<dbReference type="InterPro" id="IPR021623">
    <property type="entry name" value="LAP2alpha_C"/>
</dbReference>
<feature type="compositionally biased region" description="Basic and acidic residues" evidence="1">
    <location>
        <begin position="392"/>
        <end position="421"/>
    </location>
</feature>
<feature type="compositionally biased region" description="Polar residues" evidence="1">
    <location>
        <begin position="423"/>
        <end position="432"/>
    </location>
</feature>
<dbReference type="KEGG" id="xla:121394105"/>
<dbReference type="Gene3D" id="1.10.287.3160">
    <property type="match status" value="1"/>
</dbReference>
<proteinExistence type="predicted"/>
<protein>
    <submittedName>
        <fullName evidence="4">Lamina-associated polypeptide 2-like</fullName>
    </submittedName>
</protein>
<dbReference type="GeneID" id="121394105"/>
<name>A0A8J1KRW9_XENLA</name>
<dbReference type="Proteomes" id="UP000186698">
    <property type="component" value="Chromosome 5S"/>
</dbReference>